<dbReference type="Proteomes" id="UP000220914">
    <property type="component" value="Unassembled WGS sequence"/>
</dbReference>
<dbReference type="EMBL" id="BLKS01000003">
    <property type="protein sequence ID" value="GFG55003.1"/>
    <property type="molecule type" value="Genomic_DNA"/>
</dbReference>
<evidence type="ECO:0000313" key="2">
    <source>
        <dbReference type="EMBL" id="GFG55003.1"/>
    </source>
</evidence>
<reference evidence="2 5" key="2">
    <citation type="journal article" date="2019" name="Emerg. Microbes Infect.">
        <title>Comprehensive subspecies identification of 175 nontuberculous mycobacteria species based on 7547 genomic profiles.</title>
        <authorList>
            <person name="Matsumoto Y."/>
            <person name="Kinjo T."/>
            <person name="Motooka D."/>
            <person name="Nabeya D."/>
            <person name="Jung N."/>
            <person name="Uechi K."/>
            <person name="Horii T."/>
            <person name="Iida T."/>
            <person name="Fujita J."/>
            <person name="Nakamura S."/>
        </authorList>
    </citation>
    <scope>NUCLEOTIDE SEQUENCE [LARGE SCALE GENOMIC DNA]</scope>
    <source>
        <strain evidence="2 5">JCM 6377</strain>
    </source>
</reference>
<keyword evidence="4" id="KW-1185">Reference proteome</keyword>
<proteinExistence type="predicted"/>
<dbReference type="InterPro" id="IPR023286">
    <property type="entry name" value="ABATE_dom_sf"/>
</dbReference>
<dbReference type="RefSeq" id="WP_097941185.1">
    <property type="nucleotide sequence ID" value="NZ_BLKS01000003.1"/>
</dbReference>
<evidence type="ECO:0000313" key="4">
    <source>
        <dbReference type="Proteomes" id="UP000220914"/>
    </source>
</evidence>
<gene>
    <name evidence="3" type="ORF">CQY20_16660</name>
    <name evidence="2" type="ORF">MAGR_64440</name>
</gene>
<evidence type="ECO:0000313" key="5">
    <source>
        <dbReference type="Proteomes" id="UP000465302"/>
    </source>
</evidence>
<dbReference type="OrthoDB" id="3211108at2"/>
<dbReference type="Proteomes" id="UP000465302">
    <property type="component" value="Unassembled WGS sequence"/>
</dbReference>
<dbReference type="SUPFAM" id="SSF160904">
    <property type="entry name" value="Jann2411-like"/>
    <property type="match status" value="1"/>
</dbReference>
<protein>
    <recommendedName>
        <fullName evidence="1">Zinc finger CGNR domain-containing protein</fullName>
    </recommendedName>
</protein>
<dbReference type="Pfam" id="PF07336">
    <property type="entry name" value="ABATE"/>
    <property type="match status" value="1"/>
</dbReference>
<dbReference type="Gene3D" id="1.10.3300.10">
    <property type="entry name" value="Jann2411-like domain"/>
    <property type="match status" value="1"/>
</dbReference>
<dbReference type="InterPro" id="IPR010852">
    <property type="entry name" value="ABATE"/>
</dbReference>
<dbReference type="Pfam" id="PF11706">
    <property type="entry name" value="zf-CGNR"/>
    <property type="match status" value="1"/>
</dbReference>
<dbReference type="InterPro" id="IPR021005">
    <property type="entry name" value="Znf_CGNR"/>
</dbReference>
<accession>A0A2A7MZL3</accession>
<reference evidence="2" key="3">
    <citation type="submission" date="2020-02" db="EMBL/GenBank/DDBJ databases">
        <authorList>
            <person name="Matsumoto Y."/>
            <person name="Motooka D."/>
            <person name="Nakamura S."/>
        </authorList>
    </citation>
    <scope>NUCLEOTIDE SEQUENCE</scope>
    <source>
        <strain evidence="2">JCM 6377</strain>
    </source>
</reference>
<dbReference type="AlphaFoldDB" id="A0A2A7MZL3"/>
<reference evidence="3 4" key="1">
    <citation type="submission" date="2017-10" db="EMBL/GenBank/DDBJ databases">
        <title>The new phylogeny of genus Mycobacterium.</title>
        <authorList>
            <person name="Tortoli E."/>
            <person name="Trovato A."/>
            <person name="Cirillo D.M."/>
        </authorList>
    </citation>
    <scope>NUCLEOTIDE SEQUENCE [LARGE SCALE GENOMIC DNA]</scope>
    <source>
        <strain evidence="3 4">CCUG37673</strain>
    </source>
</reference>
<sequence length="202" mass="22201">MTAAAPAPRVEEPAPLALANTIWIDRHGVHDALAELDYVRIWIRAVGKRLPMSPALDATDGVCAETAGRLIDLRDAIRRLAADATKDSRDLVASPVPDTATAVSLINAASAANPVWPELSFTRRHVLTRHDAWSAKAFSEALITVVARQTVELATSPRWALLRACEAPACAHFFIKEHRREWCSALCGNRARVARHAQRQHR</sequence>
<feature type="domain" description="Zinc finger CGNR" evidence="1">
    <location>
        <begin position="162"/>
        <end position="200"/>
    </location>
</feature>
<organism evidence="3 4">
    <name type="scientific">Mycolicibacterium agri</name>
    <name type="common">Mycobacterium agri</name>
    <dbReference type="NCBI Taxonomy" id="36811"/>
    <lineage>
        <taxon>Bacteria</taxon>
        <taxon>Bacillati</taxon>
        <taxon>Actinomycetota</taxon>
        <taxon>Actinomycetes</taxon>
        <taxon>Mycobacteriales</taxon>
        <taxon>Mycobacteriaceae</taxon>
        <taxon>Mycolicibacterium</taxon>
    </lineage>
</organism>
<name>A0A2A7MZL3_MYCAG</name>
<dbReference type="PANTHER" id="PTHR35525">
    <property type="entry name" value="BLL6575 PROTEIN"/>
    <property type="match status" value="1"/>
</dbReference>
<evidence type="ECO:0000313" key="3">
    <source>
        <dbReference type="EMBL" id="PEG37205.1"/>
    </source>
</evidence>
<comment type="caution">
    <text evidence="3">The sequence shown here is derived from an EMBL/GenBank/DDBJ whole genome shotgun (WGS) entry which is preliminary data.</text>
</comment>
<dbReference type="EMBL" id="PDCP01000028">
    <property type="protein sequence ID" value="PEG37205.1"/>
    <property type="molecule type" value="Genomic_DNA"/>
</dbReference>
<evidence type="ECO:0000259" key="1">
    <source>
        <dbReference type="Pfam" id="PF11706"/>
    </source>
</evidence>
<dbReference type="PANTHER" id="PTHR35525:SF3">
    <property type="entry name" value="BLL6575 PROTEIN"/>
    <property type="match status" value="1"/>
</dbReference>